<feature type="transmembrane region" description="Helical" evidence="1">
    <location>
        <begin position="266"/>
        <end position="290"/>
    </location>
</feature>
<keyword evidence="4" id="KW-1185">Reference proteome</keyword>
<dbReference type="GO" id="GO:0080120">
    <property type="term" value="P:CAAX-box protein maturation"/>
    <property type="evidence" value="ECO:0007669"/>
    <property type="project" value="UniProtKB-ARBA"/>
</dbReference>
<dbReference type="AlphaFoldDB" id="A0A2C8FF45"/>
<evidence type="ECO:0000256" key="1">
    <source>
        <dbReference type="SAM" id="Phobius"/>
    </source>
</evidence>
<organism evidence="3 4">
    <name type="scientific">Pseudodesulfovibrio profundus</name>
    <dbReference type="NCBI Taxonomy" id="57320"/>
    <lineage>
        <taxon>Bacteria</taxon>
        <taxon>Pseudomonadati</taxon>
        <taxon>Thermodesulfobacteriota</taxon>
        <taxon>Desulfovibrionia</taxon>
        <taxon>Desulfovibrionales</taxon>
        <taxon>Desulfovibrionaceae</taxon>
    </lineage>
</organism>
<accession>A0A2C8FF45</accession>
<evidence type="ECO:0000313" key="4">
    <source>
        <dbReference type="Proteomes" id="UP000219215"/>
    </source>
</evidence>
<dbReference type="PANTHER" id="PTHR35797">
    <property type="entry name" value="PROTEASE-RELATED"/>
    <property type="match status" value="1"/>
</dbReference>
<proteinExistence type="predicted"/>
<dbReference type="GO" id="GO:0004175">
    <property type="term" value="F:endopeptidase activity"/>
    <property type="evidence" value="ECO:0007669"/>
    <property type="project" value="UniProtKB-ARBA"/>
</dbReference>
<dbReference type="EMBL" id="LT907975">
    <property type="protein sequence ID" value="SOB60680.1"/>
    <property type="molecule type" value="Genomic_DNA"/>
</dbReference>
<feature type="transmembrane region" description="Helical" evidence="1">
    <location>
        <begin position="49"/>
        <end position="71"/>
    </location>
</feature>
<keyword evidence="1" id="KW-1133">Transmembrane helix</keyword>
<dbReference type="Proteomes" id="UP000219215">
    <property type="component" value="Chromosome DPRO"/>
</dbReference>
<feature type="transmembrane region" description="Helical" evidence="1">
    <location>
        <begin position="12"/>
        <end position="29"/>
    </location>
</feature>
<dbReference type="Pfam" id="PF02517">
    <property type="entry name" value="Rce1-like"/>
    <property type="match status" value="1"/>
</dbReference>
<reference evidence="4" key="1">
    <citation type="submission" date="2017-09" db="EMBL/GenBank/DDBJ databases">
        <authorList>
            <person name="Regsiter A."/>
            <person name="William W."/>
        </authorList>
    </citation>
    <scope>NUCLEOTIDE SEQUENCE [LARGE SCALE GENOMIC DNA]</scope>
    <source>
        <strain evidence="4">500-1</strain>
    </source>
</reference>
<evidence type="ECO:0000259" key="2">
    <source>
        <dbReference type="Pfam" id="PF02517"/>
    </source>
</evidence>
<dbReference type="InterPro" id="IPR003675">
    <property type="entry name" value="Rce1/LyrA-like_dom"/>
</dbReference>
<feature type="transmembrane region" description="Helical" evidence="1">
    <location>
        <begin position="184"/>
        <end position="204"/>
    </location>
</feature>
<keyword evidence="1" id="KW-0472">Membrane</keyword>
<feature type="transmembrane region" description="Helical" evidence="1">
    <location>
        <begin position="92"/>
        <end position="114"/>
    </location>
</feature>
<dbReference type="InterPro" id="IPR042150">
    <property type="entry name" value="MmRce1-like"/>
</dbReference>
<dbReference type="PANTHER" id="PTHR35797:SF1">
    <property type="entry name" value="PROTEASE"/>
    <property type="match status" value="1"/>
</dbReference>
<protein>
    <submittedName>
        <fullName evidence="3">Abortive infection protein</fullName>
    </submittedName>
</protein>
<dbReference type="KEGG" id="pprf:DPRO_3763"/>
<evidence type="ECO:0000313" key="3">
    <source>
        <dbReference type="EMBL" id="SOB60680.1"/>
    </source>
</evidence>
<keyword evidence="1" id="KW-0812">Transmembrane</keyword>
<gene>
    <name evidence="3" type="ORF">DPRO_3763</name>
</gene>
<feature type="transmembrane region" description="Helical" evidence="1">
    <location>
        <begin position="240"/>
        <end position="260"/>
    </location>
</feature>
<feature type="transmembrane region" description="Helical" evidence="1">
    <location>
        <begin position="210"/>
        <end position="228"/>
    </location>
</feature>
<sequence length="297" mass="32656">MPMTTPVRTSSLAPILWFLTITFGVTYTVEFSLINSGIRFDANTIQTAPALWLLAVMWIPGLAALFTTIFVEKRPVSELREALLLRMGSIGPYLLFIFLAPIIFAAMYGLSWALGLTEPDLTMAALSRATGSTEQITTDTVLYLMLPMSIFIGPFINLAFGLGEELGWRGFLLPRLMPLGKIPAYLLLGVLWGLWHAPLIHVGFNYPGHPMAGIAMMCLLSATFGIFLNEMSLHYRSVFLAAFIHGAVNAQGYGIWSWVFPGIDPILGGSMGLTGAFVWLLTGAATMFILSRLRREQ</sequence>
<feature type="domain" description="CAAX prenyl protease 2/Lysostaphin resistance protein A-like" evidence="2">
    <location>
        <begin position="150"/>
        <end position="250"/>
    </location>
</feature>
<name>A0A2C8FF45_9BACT</name>
<feature type="transmembrane region" description="Helical" evidence="1">
    <location>
        <begin position="141"/>
        <end position="163"/>
    </location>
</feature>